<gene>
    <name evidence="5" type="ORF">RF819_18035</name>
</gene>
<keyword evidence="6" id="KW-1185">Reference proteome</keyword>
<dbReference type="AlphaFoldDB" id="A0A1T1AW82"/>
<evidence type="ECO:0000259" key="4">
    <source>
        <dbReference type="Pfam" id="PF13505"/>
    </source>
</evidence>
<dbReference type="InterPro" id="IPR011250">
    <property type="entry name" value="OMP/PagP_B-barrel"/>
</dbReference>
<evidence type="ECO:0000313" key="6">
    <source>
        <dbReference type="Proteomes" id="UP000190750"/>
    </source>
</evidence>
<feature type="signal peptide" evidence="3">
    <location>
        <begin position="1"/>
        <end position="26"/>
    </location>
</feature>
<evidence type="ECO:0000256" key="2">
    <source>
        <dbReference type="ARBA" id="ARBA00022729"/>
    </source>
</evidence>
<dbReference type="InterPro" id="IPR027385">
    <property type="entry name" value="Beta-barrel_OMP"/>
</dbReference>
<feature type="chain" id="PRO_5012436451" description="Outer membrane protein beta-barrel domain-containing protein" evidence="3">
    <location>
        <begin position="27"/>
        <end position="202"/>
    </location>
</feature>
<reference evidence="5 6" key="1">
    <citation type="submission" date="2017-01" db="EMBL/GenBank/DDBJ databases">
        <title>Genome sequencing of Rhodoferax fermentans JCM 7819.</title>
        <authorList>
            <person name="Kim Y.J."/>
            <person name="Farh M.E.-A."/>
            <person name="Yang D.-C."/>
        </authorList>
    </citation>
    <scope>NUCLEOTIDE SEQUENCE [LARGE SCALE GENOMIC DNA]</scope>
    <source>
        <strain evidence="5 6">JCM 7819</strain>
    </source>
</reference>
<name>A0A1T1AW82_RHOFE</name>
<evidence type="ECO:0000256" key="1">
    <source>
        <dbReference type="ARBA" id="ARBA00004442"/>
    </source>
</evidence>
<organism evidence="5 6">
    <name type="scientific">Rhodoferax fermentans</name>
    <dbReference type="NCBI Taxonomy" id="28066"/>
    <lineage>
        <taxon>Bacteria</taxon>
        <taxon>Pseudomonadati</taxon>
        <taxon>Pseudomonadota</taxon>
        <taxon>Betaproteobacteria</taxon>
        <taxon>Burkholderiales</taxon>
        <taxon>Comamonadaceae</taxon>
        <taxon>Rhodoferax</taxon>
    </lineage>
</organism>
<keyword evidence="2 3" id="KW-0732">Signal</keyword>
<dbReference type="GO" id="GO:0009279">
    <property type="term" value="C:cell outer membrane"/>
    <property type="evidence" value="ECO:0007669"/>
    <property type="project" value="UniProtKB-SubCell"/>
</dbReference>
<dbReference type="Gene3D" id="2.40.160.20">
    <property type="match status" value="1"/>
</dbReference>
<proteinExistence type="predicted"/>
<protein>
    <recommendedName>
        <fullName evidence="4">Outer membrane protein beta-barrel domain-containing protein</fullName>
    </recommendedName>
</protein>
<dbReference type="OrthoDB" id="5360144at2"/>
<comment type="caution">
    <text evidence="5">The sequence shown here is derived from an EMBL/GenBank/DDBJ whole genome shotgun (WGS) entry which is preliminary data.</text>
</comment>
<evidence type="ECO:0000256" key="3">
    <source>
        <dbReference type="SAM" id="SignalP"/>
    </source>
</evidence>
<dbReference type="Proteomes" id="UP000190750">
    <property type="component" value="Unassembled WGS sequence"/>
</dbReference>
<dbReference type="Pfam" id="PF13505">
    <property type="entry name" value="OMP_b-brl"/>
    <property type="match status" value="1"/>
</dbReference>
<comment type="subcellular location">
    <subcellularLocation>
        <location evidence="1">Cell outer membrane</location>
    </subcellularLocation>
</comment>
<dbReference type="STRING" id="28066.RF819_18035"/>
<dbReference type="SUPFAM" id="SSF56925">
    <property type="entry name" value="OMPA-like"/>
    <property type="match status" value="1"/>
</dbReference>
<dbReference type="RefSeq" id="WP_078366232.1">
    <property type="nucleotide sequence ID" value="NZ_MTJN01000002.1"/>
</dbReference>
<dbReference type="EMBL" id="MTJN01000002">
    <property type="protein sequence ID" value="OOV08350.1"/>
    <property type="molecule type" value="Genomic_DNA"/>
</dbReference>
<sequence length="202" mass="21535">MHKTLRLTAGLLAVAASFTLVGVAQAQSTSNNTNAAPYYRAGGSYFDFNAGKSDYSLSDGVGIWDKDDSDNAYSAHIGSYFNENVGMELGYTDFGQISRAGGSTKARGISLSLVGKFPVSPSFNLLGKIGTTYSDTDTSANGFSGIQTGSEHGFGVNYGVGAEYAFTPKWSILLQYESHDLKFAGDNKERVDVTSLGVRYSY</sequence>
<feature type="domain" description="Outer membrane protein beta-barrel" evidence="4">
    <location>
        <begin position="16"/>
        <end position="202"/>
    </location>
</feature>
<evidence type="ECO:0000313" key="5">
    <source>
        <dbReference type="EMBL" id="OOV08350.1"/>
    </source>
</evidence>
<accession>A0A1T1AW82</accession>